<dbReference type="InterPro" id="IPR001640">
    <property type="entry name" value="Lgt"/>
</dbReference>
<keyword evidence="4 7" id="KW-0812">Transmembrane</keyword>
<dbReference type="GO" id="GO:0005886">
    <property type="term" value="C:plasma membrane"/>
    <property type="evidence" value="ECO:0007669"/>
    <property type="project" value="UniProtKB-SubCell"/>
</dbReference>
<feature type="transmembrane region" description="Helical" evidence="7">
    <location>
        <begin position="253"/>
        <end position="270"/>
    </location>
</feature>
<feature type="transmembrane region" description="Helical" evidence="7">
    <location>
        <begin position="51"/>
        <end position="71"/>
    </location>
</feature>
<feature type="transmembrane region" description="Helical" evidence="7">
    <location>
        <begin position="21"/>
        <end position="39"/>
    </location>
</feature>
<accession>A0A841BQ57</accession>
<feature type="compositionally biased region" description="Basic and acidic residues" evidence="8">
    <location>
        <begin position="338"/>
        <end position="348"/>
    </location>
</feature>
<feature type="region of interest" description="Disordered" evidence="8">
    <location>
        <begin position="312"/>
        <end position="348"/>
    </location>
</feature>
<dbReference type="GO" id="GO:0042158">
    <property type="term" value="P:lipoprotein biosynthetic process"/>
    <property type="evidence" value="ECO:0007669"/>
    <property type="project" value="UniProtKB-UniRule"/>
</dbReference>
<evidence type="ECO:0000256" key="7">
    <source>
        <dbReference type="HAMAP-Rule" id="MF_01147"/>
    </source>
</evidence>
<comment type="similarity">
    <text evidence="1 7">Belongs to the Lgt family.</text>
</comment>
<evidence type="ECO:0000256" key="5">
    <source>
        <dbReference type="ARBA" id="ARBA00022989"/>
    </source>
</evidence>
<keyword evidence="3 7" id="KW-0808">Transferase</keyword>
<evidence type="ECO:0000256" key="1">
    <source>
        <dbReference type="ARBA" id="ARBA00007150"/>
    </source>
</evidence>
<comment type="caution">
    <text evidence="9">The sequence shown here is derived from an EMBL/GenBank/DDBJ whole genome shotgun (WGS) entry which is preliminary data.</text>
</comment>
<feature type="transmembrane region" description="Helical" evidence="7">
    <location>
        <begin position="91"/>
        <end position="113"/>
    </location>
</feature>
<dbReference type="EMBL" id="JACHMN010000002">
    <property type="protein sequence ID" value="MBB5869319.1"/>
    <property type="molecule type" value="Genomic_DNA"/>
</dbReference>
<dbReference type="PANTHER" id="PTHR30589">
    <property type="entry name" value="PROLIPOPROTEIN DIACYLGLYCERYL TRANSFERASE"/>
    <property type="match status" value="1"/>
</dbReference>
<comment type="subcellular location">
    <subcellularLocation>
        <location evidence="7">Cell membrane</location>
        <topology evidence="7">Multi-pass membrane protein</topology>
    </subcellularLocation>
</comment>
<keyword evidence="5 7" id="KW-1133">Transmembrane helix</keyword>
<comment type="catalytic activity">
    <reaction evidence="7">
        <text>L-cysteinyl-[prolipoprotein] + a 1,2-diacyl-sn-glycero-3-phospho-(1'-sn-glycerol) = an S-1,2-diacyl-sn-glyceryl-L-cysteinyl-[prolipoprotein] + sn-glycerol 1-phosphate + H(+)</text>
        <dbReference type="Rhea" id="RHEA:56712"/>
        <dbReference type="Rhea" id="RHEA-COMP:14679"/>
        <dbReference type="Rhea" id="RHEA-COMP:14680"/>
        <dbReference type="ChEBI" id="CHEBI:15378"/>
        <dbReference type="ChEBI" id="CHEBI:29950"/>
        <dbReference type="ChEBI" id="CHEBI:57685"/>
        <dbReference type="ChEBI" id="CHEBI:64716"/>
        <dbReference type="ChEBI" id="CHEBI:140658"/>
        <dbReference type="EC" id="2.5.1.145"/>
    </reaction>
</comment>
<keyword evidence="6 7" id="KW-0472">Membrane</keyword>
<proteinExistence type="inferred from homology"/>
<sequence length="348" mass="37489">MNLASIPSPTTAVWHLGPVPIRAYALCIIAGIIAACFITDRRMRARGVQPWVILDVAVYAVPFGIIGARIYHVISSPQGYFGEGGEPIKALYIWEGGLGIWGAVAGGALGAWLACRQLRLPFALVADTLAVGLPVAQGIGRLGNWFNNELHGGHTDLPWGLEVHQMGPNGQAEVGPAPDNAPQLLEGGPFHPTFLYELIWDLGIAGVVLWADRKYKFGKGRAFALYVMLYTLGRGVIESIRTDEATVIGPWRINVWVSIIVFLAALIYFVRVKGPREYVAPLAEGRGYQVLTEEEFTAYRETGVVPEIPVVEELESDADEESDDASPSGGDSPGDDDAPAKSKAAEKG</sequence>
<dbReference type="Pfam" id="PF01790">
    <property type="entry name" value="LGT"/>
    <property type="match status" value="1"/>
</dbReference>
<dbReference type="GO" id="GO:0008961">
    <property type="term" value="F:phosphatidylglycerol-prolipoprotein diacylglyceryl transferase activity"/>
    <property type="evidence" value="ECO:0007669"/>
    <property type="project" value="UniProtKB-UniRule"/>
</dbReference>
<feature type="binding site" evidence="7">
    <location>
        <position position="141"/>
    </location>
    <ligand>
        <name>a 1,2-diacyl-sn-glycero-3-phospho-(1'-sn-glycerol)</name>
        <dbReference type="ChEBI" id="CHEBI:64716"/>
    </ligand>
</feature>
<dbReference type="UniPathway" id="UPA00664"/>
<feature type="compositionally biased region" description="Acidic residues" evidence="8">
    <location>
        <begin position="312"/>
        <end position="324"/>
    </location>
</feature>
<keyword evidence="2 7" id="KW-1003">Cell membrane</keyword>
<dbReference type="PROSITE" id="PS01311">
    <property type="entry name" value="LGT"/>
    <property type="match status" value="1"/>
</dbReference>
<dbReference type="PANTHER" id="PTHR30589:SF0">
    <property type="entry name" value="PHOSPHATIDYLGLYCEROL--PROLIPOPROTEIN DIACYLGLYCERYL TRANSFERASE"/>
    <property type="match status" value="1"/>
</dbReference>
<protein>
    <recommendedName>
        <fullName evidence="7">Phosphatidylglycerol--prolipoprotein diacylglyceryl transferase</fullName>
        <ecNumber evidence="7">2.5.1.145</ecNumber>
    </recommendedName>
</protein>
<keyword evidence="10" id="KW-1185">Reference proteome</keyword>
<gene>
    <name evidence="7" type="primary">lgt</name>
    <name evidence="9" type="ORF">F4553_002698</name>
</gene>
<evidence type="ECO:0000256" key="3">
    <source>
        <dbReference type="ARBA" id="ARBA00022679"/>
    </source>
</evidence>
<comment type="function">
    <text evidence="7">Catalyzes the transfer of the diacylglyceryl group from phosphatidylglycerol to the sulfhydryl group of the N-terminal cysteine of a prolipoprotein, the first step in the formation of mature lipoproteins.</text>
</comment>
<feature type="transmembrane region" description="Helical" evidence="7">
    <location>
        <begin position="223"/>
        <end position="241"/>
    </location>
</feature>
<dbReference type="AlphaFoldDB" id="A0A841BQ57"/>
<evidence type="ECO:0000256" key="6">
    <source>
        <dbReference type="ARBA" id="ARBA00023136"/>
    </source>
</evidence>
<organism evidence="9 10">
    <name type="scientific">Allocatelliglobosispora scoriae</name>
    <dbReference type="NCBI Taxonomy" id="643052"/>
    <lineage>
        <taxon>Bacteria</taxon>
        <taxon>Bacillati</taxon>
        <taxon>Actinomycetota</taxon>
        <taxon>Actinomycetes</taxon>
        <taxon>Micromonosporales</taxon>
        <taxon>Micromonosporaceae</taxon>
        <taxon>Allocatelliglobosispora</taxon>
    </lineage>
</organism>
<dbReference type="HAMAP" id="MF_01147">
    <property type="entry name" value="Lgt"/>
    <property type="match status" value="1"/>
</dbReference>
<evidence type="ECO:0000256" key="8">
    <source>
        <dbReference type="SAM" id="MobiDB-lite"/>
    </source>
</evidence>
<dbReference type="EC" id="2.5.1.145" evidence="7"/>
<keyword evidence="9" id="KW-0449">Lipoprotein</keyword>
<dbReference type="Proteomes" id="UP000587527">
    <property type="component" value="Unassembled WGS sequence"/>
</dbReference>
<name>A0A841BQ57_9ACTN</name>
<dbReference type="RefSeq" id="WP_312875194.1">
    <property type="nucleotide sequence ID" value="NZ_JACHMN010000002.1"/>
</dbReference>
<dbReference type="NCBIfam" id="TIGR00544">
    <property type="entry name" value="lgt"/>
    <property type="match status" value="1"/>
</dbReference>
<evidence type="ECO:0000256" key="4">
    <source>
        <dbReference type="ARBA" id="ARBA00022692"/>
    </source>
</evidence>
<evidence type="ECO:0000313" key="9">
    <source>
        <dbReference type="EMBL" id="MBB5869319.1"/>
    </source>
</evidence>
<comment type="pathway">
    <text evidence="7">Protein modification; lipoprotein biosynthesis (diacylglyceryl transfer).</text>
</comment>
<evidence type="ECO:0000256" key="2">
    <source>
        <dbReference type="ARBA" id="ARBA00022475"/>
    </source>
</evidence>
<reference evidence="9 10" key="1">
    <citation type="submission" date="2020-08" db="EMBL/GenBank/DDBJ databases">
        <title>Sequencing the genomes of 1000 actinobacteria strains.</title>
        <authorList>
            <person name="Klenk H.-P."/>
        </authorList>
    </citation>
    <scope>NUCLEOTIDE SEQUENCE [LARGE SCALE GENOMIC DNA]</scope>
    <source>
        <strain evidence="9 10">DSM 45362</strain>
    </source>
</reference>
<evidence type="ECO:0000313" key="10">
    <source>
        <dbReference type="Proteomes" id="UP000587527"/>
    </source>
</evidence>